<organism evidence="1 2">
    <name type="scientific">Coemansia helicoidea</name>
    <dbReference type="NCBI Taxonomy" id="1286919"/>
    <lineage>
        <taxon>Eukaryota</taxon>
        <taxon>Fungi</taxon>
        <taxon>Fungi incertae sedis</taxon>
        <taxon>Zoopagomycota</taxon>
        <taxon>Kickxellomycotina</taxon>
        <taxon>Kickxellomycetes</taxon>
        <taxon>Kickxellales</taxon>
        <taxon>Kickxellaceae</taxon>
        <taxon>Coemansia</taxon>
    </lineage>
</organism>
<keyword evidence="1" id="KW-0675">Receptor</keyword>
<name>A0ACC1KEQ1_9FUNG</name>
<comment type="caution">
    <text evidence="1">The sequence shown here is derived from an EMBL/GenBank/DDBJ whole genome shotgun (WGS) entry which is preliminary data.</text>
</comment>
<reference evidence="1" key="1">
    <citation type="submission" date="2022-07" db="EMBL/GenBank/DDBJ databases">
        <title>Phylogenomic reconstructions and comparative analyses of Kickxellomycotina fungi.</title>
        <authorList>
            <person name="Reynolds N.K."/>
            <person name="Stajich J.E."/>
            <person name="Barry K."/>
            <person name="Grigoriev I.V."/>
            <person name="Crous P."/>
            <person name="Smith M.E."/>
        </authorList>
    </citation>
    <scope>NUCLEOTIDE SEQUENCE</scope>
    <source>
        <strain evidence="1">BCRC 34780</strain>
    </source>
</reference>
<sequence length="80" mass="8642">MSGAGASQESLARSLQQSLSANAQERNQAEGFLKSIESTAGFVVPLLQLVNSEAADPTVRFAAALYFKNFVKRHWAPSED</sequence>
<accession>A0ACC1KEQ1</accession>
<evidence type="ECO:0000313" key="2">
    <source>
        <dbReference type="Proteomes" id="UP001140087"/>
    </source>
</evidence>
<keyword evidence="2" id="KW-1185">Reference proteome</keyword>
<feature type="non-terminal residue" evidence="1">
    <location>
        <position position="80"/>
    </location>
</feature>
<proteinExistence type="predicted"/>
<protein>
    <submittedName>
        <fullName evidence="1">Importin-alpha export receptor</fullName>
    </submittedName>
</protein>
<evidence type="ECO:0000313" key="1">
    <source>
        <dbReference type="EMBL" id="KAJ2788837.1"/>
    </source>
</evidence>
<dbReference type="Proteomes" id="UP001140087">
    <property type="component" value="Unassembled WGS sequence"/>
</dbReference>
<dbReference type="EMBL" id="JANBUN010003957">
    <property type="protein sequence ID" value="KAJ2788837.1"/>
    <property type="molecule type" value="Genomic_DNA"/>
</dbReference>
<gene>
    <name evidence="1" type="primary">CSE1_2</name>
    <name evidence="1" type="ORF">H4R21_006901</name>
</gene>